<protein>
    <recommendedName>
        <fullName evidence="3">RNase H type-1 domain-containing protein</fullName>
    </recommendedName>
</protein>
<dbReference type="OrthoDB" id="983789at2759"/>
<name>A0A7J9L1W3_GOSSC</name>
<dbReference type="EMBL" id="JABFAF010000004">
    <property type="protein sequence ID" value="MBA0852710.1"/>
    <property type="molecule type" value="Genomic_DNA"/>
</dbReference>
<reference evidence="1 2" key="1">
    <citation type="journal article" date="2019" name="Genome Biol. Evol.">
        <title>Insights into the evolution of the New World diploid cottons (Gossypium, subgenus Houzingenia) based on genome sequencing.</title>
        <authorList>
            <person name="Grover C.E."/>
            <person name="Arick M.A. 2nd"/>
            <person name="Thrash A."/>
            <person name="Conover J.L."/>
            <person name="Sanders W.S."/>
            <person name="Peterson D.G."/>
            <person name="Frelichowski J.E."/>
            <person name="Scheffler J.A."/>
            <person name="Scheffler B.E."/>
            <person name="Wendel J.F."/>
        </authorList>
    </citation>
    <scope>NUCLEOTIDE SEQUENCE [LARGE SCALE GENOMIC DNA]</scope>
    <source>
        <strain evidence="1">1</strain>
        <tissue evidence="1">Leaf</tissue>
    </source>
</reference>
<accession>A0A7J9L1W3</accession>
<proteinExistence type="predicted"/>
<dbReference type="Proteomes" id="UP000593576">
    <property type="component" value="Unassembled WGS sequence"/>
</dbReference>
<sequence>MLLNKRYRRTIIQTDNLEVVQALSDMGLEELGIDVLRRTQCIMKPEGQWRIIHIPREQNLVVD</sequence>
<evidence type="ECO:0008006" key="3">
    <source>
        <dbReference type="Google" id="ProtNLM"/>
    </source>
</evidence>
<organism evidence="1 2">
    <name type="scientific">Gossypium schwendimanii</name>
    <name type="common">Cotton</name>
    <dbReference type="NCBI Taxonomy" id="34291"/>
    <lineage>
        <taxon>Eukaryota</taxon>
        <taxon>Viridiplantae</taxon>
        <taxon>Streptophyta</taxon>
        <taxon>Embryophyta</taxon>
        <taxon>Tracheophyta</taxon>
        <taxon>Spermatophyta</taxon>
        <taxon>Magnoliopsida</taxon>
        <taxon>eudicotyledons</taxon>
        <taxon>Gunneridae</taxon>
        <taxon>Pentapetalae</taxon>
        <taxon>rosids</taxon>
        <taxon>malvids</taxon>
        <taxon>Malvales</taxon>
        <taxon>Malvaceae</taxon>
        <taxon>Malvoideae</taxon>
        <taxon>Gossypium</taxon>
    </lineage>
</organism>
<gene>
    <name evidence="1" type="ORF">Goshw_008734</name>
</gene>
<keyword evidence="2" id="KW-1185">Reference proteome</keyword>
<comment type="caution">
    <text evidence="1">The sequence shown here is derived from an EMBL/GenBank/DDBJ whole genome shotgun (WGS) entry which is preliminary data.</text>
</comment>
<dbReference type="AlphaFoldDB" id="A0A7J9L1W3"/>
<evidence type="ECO:0000313" key="2">
    <source>
        <dbReference type="Proteomes" id="UP000593576"/>
    </source>
</evidence>
<evidence type="ECO:0000313" key="1">
    <source>
        <dbReference type="EMBL" id="MBA0852710.1"/>
    </source>
</evidence>